<dbReference type="InParanoid" id="C3XTF0"/>
<dbReference type="GO" id="GO:0016491">
    <property type="term" value="F:oxidoreductase activity"/>
    <property type="evidence" value="ECO:0007669"/>
    <property type="project" value="UniProtKB-KW"/>
</dbReference>
<accession>C3XTF0</accession>
<name>C3XTF0_BRAFL</name>
<dbReference type="Gene3D" id="3.60.130.10">
    <property type="entry name" value="Clavaminate synthase-like"/>
    <property type="match status" value="1"/>
</dbReference>
<feature type="domain" description="TauD/TfdA-like" evidence="2">
    <location>
        <begin position="116"/>
        <end position="394"/>
    </location>
</feature>
<proteinExistence type="predicted"/>
<protein>
    <recommendedName>
        <fullName evidence="2">TauD/TfdA-like domain-containing protein</fullName>
    </recommendedName>
</protein>
<keyword evidence="1" id="KW-0560">Oxidoreductase</keyword>
<organism>
    <name type="scientific">Branchiostoma floridae</name>
    <name type="common">Florida lancelet</name>
    <name type="synonym">Amphioxus</name>
    <dbReference type="NCBI Taxonomy" id="7739"/>
    <lineage>
        <taxon>Eukaryota</taxon>
        <taxon>Metazoa</taxon>
        <taxon>Chordata</taxon>
        <taxon>Cephalochordata</taxon>
        <taxon>Leptocardii</taxon>
        <taxon>Amphioxiformes</taxon>
        <taxon>Branchiostomatidae</taxon>
        <taxon>Branchiostoma</taxon>
    </lineage>
</organism>
<dbReference type="PANTHER" id="PTHR10696:SF21">
    <property type="entry name" value="TAUD_TFDA-LIKE DOMAIN-CONTAINING PROTEIN"/>
    <property type="match status" value="1"/>
</dbReference>
<evidence type="ECO:0000256" key="1">
    <source>
        <dbReference type="ARBA" id="ARBA00023002"/>
    </source>
</evidence>
<dbReference type="InterPro" id="IPR003819">
    <property type="entry name" value="TauD/TfdA-like"/>
</dbReference>
<dbReference type="STRING" id="7739.C3XTF0"/>
<dbReference type="Pfam" id="PF02668">
    <property type="entry name" value="TauD"/>
    <property type="match status" value="1"/>
</dbReference>
<dbReference type="InterPro" id="IPR050411">
    <property type="entry name" value="AlphaKG_dependent_hydroxylases"/>
</dbReference>
<dbReference type="EMBL" id="GG666463">
    <property type="protein sequence ID" value="EEN68576.1"/>
    <property type="molecule type" value="Genomic_DNA"/>
</dbReference>
<sequence length="403" mass="45383">MIQEARMQAELLYALRAIMKYMTSRAAVRLSCRAPYSTEAAAPRASGVSLAETQVDWPAEVQAQPPVRVRGRPWLPGSHSPNFPEFLAPPRPGYPRVFTPDGQGGGTPEECAVPARKVLEDLLDKENEGAVLFRGLPLSTPEDFSRFMSNLGLKLISYQGGSSVRHNLAASVDTASNEPPNFCIEPHNEMAYTDHFPEKISFFCLQPAAPGKGGETVLTDVREVLPRLDSAVVDKFRKLGVRYFRHVPNRAPGSYTSWQEVFLTEDKSVVDSYMKANDMGYQWESDGSLSWWTTLPALRTYKGEEIWFTQPHSMNASYFKAHPDWSKKDIPDNRYPFHTYYGDGSDIPLDVLQHIRDVCWQVSVGFQLQKGDLIMLNNMYVKHARMSFTGERKLAISLALQKN</sequence>
<evidence type="ECO:0000313" key="3">
    <source>
        <dbReference type="EMBL" id="EEN68576.1"/>
    </source>
</evidence>
<dbReference type="eggNOG" id="ENOG502QRUR">
    <property type="taxonomic scope" value="Eukaryota"/>
</dbReference>
<reference evidence="3" key="1">
    <citation type="journal article" date="2008" name="Nature">
        <title>The amphioxus genome and the evolution of the chordate karyotype.</title>
        <authorList>
            <consortium name="US DOE Joint Genome Institute (JGI-PGF)"/>
            <person name="Putnam N.H."/>
            <person name="Butts T."/>
            <person name="Ferrier D.E.K."/>
            <person name="Furlong R.F."/>
            <person name="Hellsten U."/>
            <person name="Kawashima T."/>
            <person name="Robinson-Rechavi M."/>
            <person name="Shoguchi E."/>
            <person name="Terry A."/>
            <person name="Yu J.-K."/>
            <person name="Benito-Gutierrez E.L."/>
            <person name="Dubchak I."/>
            <person name="Garcia-Fernandez J."/>
            <person name="Gibson-Brown J.J."/>
            <person name="Grigoriev I.V."/>
            <person name="Horton A.C."/>
            <person name="de Jong P.J."/>
            <person name="Jurka J."/>
            <person name="Kapitonov V.V."/>
            <person name="Kohara Y."/>
            <person name="Kuroki Y."/>
            <person name="Lindquist E."/>
            <person name="Lucas S."/>
            <person name="Osoegawa K."/>
            <person name="Pennacchio L.A."/>
            <person name="Salamov A.A."/>
            <person name="Satou Y."/>
            <person name="Sauka-Spengler T."/>
            <person name="Schmutz J."/>
            <person name="Shin-I T."/>
            <person name="Toyoda A."/>
            <person name="Bronner-Fraser M."/>
            <person name="Fujiyama A."/>
            <person name="Holland L.Z."/>
            <person name="Holland P.W.H."/>
            <person name="Satoh N."/>
            <person name="Rokhsar D.S."/>
        </authorList>
    </citation>
    <scope>NUCLEOTIDE SEQUENCE [LARGE SCALE GENOMIC DNA]</scope>
    <source>
        <strain evidence="3">S238N-H82</strain>
        <tissue evidence="3">Testes</tissue>
    </source>
</reference>
<dbReference type="AlphaFoldDB" id="C3XTF0"/>
<gene>
    <name evidence="3" type="ORF">BRAFLDRAFT_122180</name>
</gene>
<dbReference type="PANTHER" id="PTHR10696">
    <property type="entry name" value="GAMMA-BUTYROBETAINE HYDROXYLASE-RELATED"/>
    <property type="match status" value="1"/>
</dbReference>
<dbReference type="FunFam" id="3.60.130.10:FF:000010">
    <property type="entry name" value="TauD/TfdA family dioxygenase"/>
    <property type="match status" value="1"/>
</dbReference>
<dbReference type="SUPFAM" id="SSF51197">
    <property type="entry name" value="Clavaminate synthase-like"/>
    <property type="match status" value="1"/>
</dbReference>
<evidence type="ECO:0000259" key="2">
    <source>
        <dbReference type="Pfam" id="PF02668"/>
    </source>
</evidence>
<dbReference type="InterPro" id="IPR042098">
    <property type="entry name" value="TauD-like_sf"/>
</dbReference>